<comment type="similarity">
    <text evidence="2">Belongs to the cyclophilin-type PPIase family.</text>
</comment>
<reference evidence="9 10" key="1">
    <citation type="submission" date="2024-02" db="EMBL/GenBank/DDBJ databases">
        <authorList>
            <person name="Daric V."/>
            <person name="Darras S."/>
        </authorList>
    </citation>
    <scope>NUCLEOTIDE SEQUENCE [LARGE SCALE GENOMIC DNA]</scope>
</reference>
<keyword evidence="3" id="KW-0539">Nucleus</keyword>
<feature type="compositionally biased region" description="Polar residues" evidence="7">
    <location>
        <begin position="303"/>
        <end position="315"/>
    </location>
</feature>
<dbReference type="InterPro" id="IPR020892">
    <property type="entry name" value="Cyclophilin-type_PPIase_CS"/>
</dbReference>
<evidence type="ECO:0000256" key="2">
    <source>
        <dbReference type="ARBA" id="ARBA00007365"/>
    </source>
</evidence>
<dbReference type="PANTHER" id="PTHR45625:SF6">
    <property type="entry name" value="SPLICEOSOME-ASSOCIATED PROTEIN CWC27 HOMOLOG"/>
    <property type="match status" value="1"/>
</dbReference>
<organism evidence="9 10">
    <name type="scientific">Clavelina lepadiformis</name>
    <name type="common">Light-bulb sea squirt</name>
    <name type="synonym">Ascidia lepadiformis</name>
    <dbReference type="NCBI Taxonomy" id="159417"/>
    <lineage>
        <taxon>Eukaryota</taxon>
        <taxon>Metazoa</taxon>
        <taxon>Chordata</taxon>
        <taxon>Tunicata</taxon>
        <taxon>Ascidiacea</taxon>
        <taxon>Aplousobranchia</taxon>
        <taxon>Clavelinidae</taxon>
        <taxon>Clavelina</taxon>
    </lineage>
</organism>
<evidence type="ECO:0000256" key="3">
    <source>
        <dbReference type="ARBA" id="ARBA00023242"/>
    </source>
</evidence>
<name>A0ABP0GAA4_CLALP</name>
<dbReference type="InterPro" id="IPR029000">
    <property type="entry name" value="Cyclophilin-like_dom_sf"/>
</dbReference>
<evidence type="ECO:0000313" key="9">
    <source>
        <dbReference type="EMBL" id="CAK8688733.1"/>
    </source>
</evidence>
<evidence type="ECO:0000256" key="5">
    <source>
        <dbReference type="ARBA" id="ARBA00042090"/>
    </source>
</evidence>
<gene>
    <name evidence="9" type="ORF">CVLEPA_LOCUS20717</name>
</gene>
<dbReference type="Proteomes" id="UP001642483">
    <property type="component" value="Unassembled WGS sequence"/>
</dbReference>
<evidence type="ECO:0000256" key="4">
    <source>
        <dbReference type="ARBA" id="ARBA00040027"/>
    </source>
</evidence>
<protein>
    <recommendedName>
        <fullName evidence="4">Spliceosome-associated protein CWC27 homolog</fullName>
    </recommendedName>
    <alternativeName>
        <fullName evidence="5">Probable inactive peptidyl-prolyl cis-trans isomerase CWC27 homolog</fullName>
    </alternativeName>
</protein>
<accession>A0ABP0GAA4</accession>
<feature type="compositionally biased region" description="Polar residues" evidence="7">
    <location>
        <begin position="240"/>
        <end position="250"/>
    </location>
</feature>
<keyword evidence="10" id="KW-1185">Reference proteome</keyword>
<evidence type="ECO:0000256" key="7">
    <source>
        <dbReference type="SAM" id="MobiDB-lite"/>
    </source>
</evidence>
<dbReference type="InterPro" id="IPR002130">
    <property type="entry name" value="Cyclophilin-type_PPIase_dom"/>
</dbReference>
<dbReference type="PRINTS" id="PR00153">
    <property type="entry name" value="CSAPPISMRASE"/>
</dbReference>
<evidence type="ECO:0000259" key="8">
    <source>
        <dbReference type="PROSITE" id="PS50072"/>
    </source>
</evidence>
<dbReference type="EMBL" id="CAWYQH010000108">
    <property type="protein sequence ID" value="CAK8688733.1"/>
    <property type="molecule type" value="Genomic_DNA"/>
</dbReference>
<feature type="compositionally biased region" description="Basic and acidic residues" evidence="7">
    <location>
        <begin position="282"/>
        <end position="302"/>
    </location>
</feature>
<comment type="subunit">
    <text evidence="6">Part of the activated spliceosome B/catalytic step 1 spliceosome, one of the forms of the spliceosome which has a well-formed active site but still cannot catalyze the branching reaction and is composed at least of 52 proteins, the U2, U5 and U6 snRNAs and the pre-mRNA. Recruited during early steps of activated spliceosome B maturation, it is probably one of the first proteins released from this complex as he matures to the spliceosome C complex. Component of the minor spliceosome, which splices U12-type introns.</text>
</comment>
<dbReference type="PROSITE" id="PS50072">
    <property type="entry name" value="CSA_PPIASE_2"/>
    <property type="match status" value="1"/>
</dbReference>
<feature type="compositionally biased region" description="Basic and acidic residues" evidence="7">
    <location>
        <begin position="251"/>
        <end position="262"/>
    </location>
</feature>
<evidence type="ECO:0000256" key="6">
    <source>
        <dbReference type="ARBA" id="ARBA00046368"/>
    </source>
</evidence>
<evidence type="ECO:0000313" key="10">
    <source>
        <dbReference type="Proteomes" id="UP001642483"/>
    </source>
</evidence>
<dbReference type="PANTHER" id="PTHR45625">
    <property type="entry name" value="PEPTIDYL-PROLYL CIS-TRANS ISOMERASE-RELATED"/>
    <property type="match status" value="1"/>
</dbReference>
<feature type="domain" description="PPIase cyclophilin-type" evidence="8">
    <location>
        <begin position="19"/>
        <end position="166"/>
    </location>
</feature>
<feature type="region of interest" description="Disordered" evidence="7">
    <location>
        <begin position="441"/>
        <end position="492"/>
    </location>
</feature>
<evidence type="ECO:0000256" key="1">
    <source>
        <dbReference type="ARBA" id="ARBA00004123"/>
    </source>
</evidence>
<dbReference type="SUPFAM" id="SSF50891">
    <property type="entry name" value="Cyclophilin-like"/>
    <property type="match status" value="1"/>
</dbReference>
<feature type="compositionally biased region" description="Basic residues" evidence="7">
    <location>
        <begin position="479"/>
        <end position="492"/>
    </location>
</feature>
<sequence>MSNIYIKEPPTIGKVLLRTSMGDIDVELWSKEAPVACRNFVQLCMEGYYNNVIFHRVVPNFIVQGGDPTGTGEGGESVYGKPFKDEFHSRLRFVRRGLVAMANASPNDNGSQFFFTLASCTDLNKKHTIFGKVTGDTIYNLVRLGEVGTTDDERPINPPFIKWTKVLANPFEDIIPRTVPEKKSKKDEKRKKKSEMKATKDFKLLSFGEEAEEGEEDMRQFDAVHSTTSKSSHDLANDPKLSSTPAIQTSDTDKDLKRKATEIDEENLEDGNGFDGAQRNDMMQRIKDKLQTKPEKKLKTEQDLSTQNKNLTASEQARKESRKLAREILQARKHAKKEESHSSSSDSDIDVDASANPLFAEYKQQQKIYRNKTSKYKEKGGTRENETLSILANFTAKLHSVRNDVGWDEGKDIDEEDLIDEEDDSGWMLHKLKNEDVTTLRDAKDVNRDVNEDRYDLSDPRNPLNKRRREKSKKEKKDREHRHRSERRHRDR</sequence>
<dbReference type="InterPro" id="IPR044666">
    <property type="entry name" value="Cyclophilin_A-like"/>
</dbReference>
<feature type="compositionally biased region" description="Basic and acidic residues" evidence="7">
    <location>
        <begin position="316"/>
        <end position="341"/>
    </location>
</feature>
<comment type="subcellular location">
    <subcellularLocation>
        <location evidence="1">Nucleus</location>
    </subcellularLocation>
</comment>
<comment type="caution">
    <text evidence="9">The sequence shown here is derived from an EMBL/GenBank/DDBJ whole genome shotgun (WGS) entry which is preliminary data.</text>
</comment>
<dbReference type="PROSITE" id="PS00170">
    <property type="entry name" value="CSA_PPIASE_1"/>
    <property type="match status" value="1"/>
</dbReference>
<feature type="compositionally biased region" description="Basic and acidic residues" evidence="7">
    <location>
        <begin position="441"/>
        <end position="459"/>
    </location>
</feature>
<dbReference type="CDD" id="cd01925">
    <property type="entry name" value="cyclophilin_CeCYP16-like"/>
    <property type="match status" value="1"/>
</dbReference>
<dbReference type="Pfam" id="PF00160">
    <property type="entry name" value="Pro_isomerase"/>
    <property type="match status" value="1"/>
</dbReference>
<proteinExistence type="inferred from homology"/>
<feature type="region of interest" description="Disordered" evidence="7">
    <location>
        <begin position="204"/>
        <end position="352"/>
    </location>
</feature>
<dbReference type="Gene3D" id="2.40.100.10">
    <property type="entry name" value="Cyclophilin-like"/>
    <property type="match status" value="1"/>
</dbReference>